<dbReference type="EMBL" id="VDEP01000045">
    <property type="protein sequence ID" value="KAA1134774.1"/>
    <property type="molecule type" value="Genomic_DNA"/>
</dbReference>
<gene>
    <name evidence="1" type="primary">SID4</name>
    <name evidence="1" type="ORF">PGTUg99_007009</name>
</gene>
<sequence>MSYLIELFWGLPGSVIGNLASFVKGAAVVFPSETFDPDAVIRTVSEERCTVLSV</sequence>
<dbReference type="AlphaFoldDB" id="A0A5B0SE96"/>
<evidence type="ECO:0000313" key="2">
    <source>
        <dbReference type="Proteomes" id="UP000325313"/>
    </source>
</evidence>
<accession>A0A5B0SE96</accession>
<evidence type="ECO:0000313" key="1">
    <source>
        <dbReference type="EMBL" id="KAA1134774.1"/>
    </source>
</evidence>
<name>A0A5B0SE96_PUCGR</name>
<organism evidence="1 2">
    <name type="scientific">Puccinia graminis f. sp. tritici</name>
    <dbReference type="NCBI Taxonomy" id="56615"/>
    <lineage>
        <taxon>Eukaryota</taxon>
        <taxon>Fungi</taxon>
        <taxon>Dikarya</taxon>
        <taxon>Basidiomycota</taxon>
        <taxon>Pucciniomycotina</taxon>
        <taxon>Pucciniomycetes</taxon>
        <taxon>Pucciniales</taxon>
        <taxon>Pucciniaceae</taxon>
        <taxon>Puccinia</taxon>
    </lineage>
</organism>
<dbReference type="Proteomes" id="UP000325313">
    <property type="component" value="Unassembled WGS sequence"/>
</dbReference>
<reference evidence="1 2" key="1">
    <citation type="submission" date="2019-05" db="EMBL/GenBank/DDBJ databases">
        <title>Emergence of the Ug99 lineage of the wheat stem rust pathogen through somatic hybridization.</title>
        <authorList>
            <person name="Li F."/>
            <person name="Upadhyaya N.M."/>
            <person name="Sperschneider J."/>
            <person name="Matny O."/>
            <person name="Nguyen-Phuc H."/>
            <person name="Mago R."/>
            <person name="Raley C."/>
            <person name="Miller M.E."/>
            <person name="Silverstein K.A.T."/>
            <person name="Henningsen E."/>
            <person name="Hirsch C.D."/>
            <person name="Visser B."/>
            <person name="Pretorius Z.A."/>
            <person name="Steffenson B.J."/>
            <person name="Schwessinger B."/>
            <person name="Dodds P.N."/>
            <person name="Figueroa M."/>
        </authorList>
    </citation>
    <scope>NUCLEOTIDE SEQUENCE [LARGE SCALE GENOMIC DNA]</scope>
    <source>
        <strain evidence="1 2">Ug99</strain>
    </source>
</reference>
<protein>
    <submittedName>
        <fullName evidence="1">SIN component scaffold protein Sid4</fullName>
    </submittedName>
</protein>
<proteinExistence type="predicted"/>
<comment type="caution">
    <text evidence="1">The sequence shown here is derived from an EMBL/GenBank/DDBJ whole genome shotgun (WGS) entry which is preliminary data.</text>
</comment>